<organism evidence="1 2">
    <name type="scientific">Zymoseptoria tritici (strain ST99CH_3D7)</name>
    <dbReference type="NCBI Taxonomy" id="1276538"/>
    <lineage>
        <taxon>Eukaryota</taxon>
        <taxon>Fungi</taxon>
        <taxon>Dikarya</taxon>
        <taxon>Ascomycota</taxon>
        <taxon>Pezizomycotina</taxon>
        <taxon>Dothideomycetes</taxon>
        <taxon>Dothideomycetidae</taxon>
        <taxon>Mycosphaerellales</taxon>
        <taxon>Mycosphaerellaceae</taxon>
        <taxon>Zymoseptoria</taxon>
    </lineage>
</organism>
<gene>
    <name evidence="1" type="ORF">ZT3D7_G7306</name>
</gene>
<evidence type="ECO:0000313" key="2">
    <source>
        <dbReference type="Proteomes" id="UP000215127"/>
    </source>
</evidence>
<proteinExistence type="predicted"/>
<dbReference type="Proteomes" id="UP000215127">
    <property type="component" value="Chromosome 7"/>
</dbReference>
<accession>A0A1X7RXJ2</accession>
<protein>
    <submittedName>
        <fullName evidence="1">Uncharacterized protein</fullName>
    </submittedName>
</protein>
<reference evidence="1 2" key="1">
    <citation type="submission" date="2016-06" db="EMBL/GenBank/DDBJ databases">
        <authorList>
            <person name="Kjaerup R.B."/>
            <person name="Dalgaard T.S."/>
            <person name="Juul-Madsen H.R."/>
        </authorList>
    </citation>
    <scope>NUCLEOTIDE SEQUENCE [LARGE SCALE GENOMIC DNA]</scope>
</reference>
<dbReference type="EMBL" id="LT853698">
    <property type="protein sequence ID" value="SMQ52153.1"/>
    <property type="molecule type" value="Genomic_DNA"/>
</dbReference>
<name>A0A1X7RXJ2_ZYMT9</name>
<dbReference type="AlphaFoldDB" id="A0A1X7RXJ2"/>
<evidence type="ECO:0000313" key="1">
    <source>
        <dbReference type="EMBL" id="SMQ52153.1"/>
    </source>
</evidence>
<keyword evidence="2" id="KW-1185">Reference proteome</keyword>
<sequence>MMDITDAPRTPPEADIREQYNQGVALIGERMFEEAVLLLRNLVAELEGRDRNATPSKEFMLQEIGALRLLVHGLEGLGRDEEARRKEEEVEMKQLQLELMG</sequence>